<keyword evidence="3" id="KW-1185">Reference proteome</keyword>
<proteinExistence type="predicted"/>
<comment type="caution">
    <text evidence="2">The sequence shown here is derived from an EMBL/GenBank/DDBJ whole genome shotgun (WGS) entry which is preliminary data.</text>
</comment>
<dbReference type="InterPro" id="IPR016472">
    <property type="entry name" value="Tscrpt_reg_MJ0621_prd"/>
</dbReference>
<evidence type="ECO:0000313" key="2">
    <source>
        <dbReference type="EMBL" id="OFV68521.1"/>
    </source>
</evidence>
<accession>A0A1F2PCW2</accession>
<dbReference type="AlphaFoldDB" id="A0A1F2PCW2"/>
<dbReference type="EMBL" id="LYOS01000001">
    <property type="protein sequence ID" value="OFV68521.1"/>
    <property type="molecule type" value="Genomic_DNA"/>
</dbReference>
<feature type="domain" description="HTH cro/C1-type" evidence="1">
    <location>
        <begin position="24"/>
        <end position="66"/>
    </location>
</feature>
<evidence type="ECO:0000313" key="3">
    <source>
        <dbReference type="Proteomes" id="UP000186940"/>
    </source>
</evidence>
<dbReference type="CDD" id="cd00093">
    <property type="entry name" value="HTH_XRE"/>
    <property type="match status" value="1"/>
</dbReference>
<dbReference type="GO" id="GO:0003677">
    <property type="term" value="F:DNA binding"/>
    <property type="evidence" value="ECO:0007669"/>
    <property type="project" value="InterPro"/>
</dbReference>
<dbReference type="Gene3D" id="1.10.260.40">
    <property type="entry name" value="lambda repressor-like DNA-binding domains"/>
    <property type="match status" value="1"/>
</dbReference>
<dbReference type="PIRSF" id="PIRSF005978">
    <property type="entry name" value="HTH_MJ0621_prd"/>
    <property type="match status" value="1"/>
</dbReference>
<sequence length="175" mass="18921">MGVADELLSEVFGSNEEISTLLGRTIKQKLGMTVGEFSKQSGIPASTLYKILSGERDPNLRTFRKIISTIREIENMGAEERGFIAVIASRGILDNIEMKEIFANDINIGIKEYAATNIEDTIVAAIQAERGGASAIVCAPICSPTIEKIVEIPVATIKPKSSVIEAIKVAKKKIE</sequence>
<organism evidence="2 3">
    <name type="scientific">Candidatus Syntropharchaeum caldarium</name>
    <dbReference type="NCBI Taxonomy" id="1838285"/>
    <lineage>
        <taxon>Archaea</taxon>
        <taxon>Methanobacteriati</taxon>
        <taxon>Methanobacteriota</taxon>
        <taxon>Stenosarchaea group</taxon>
        <taxon>Methanomicrobia</taxon>
        <taxon>Methanosarcinales</taxon>
        <taxon>ANME-2 cluster</taxon>
        <taxon>Candidatus Syntropharchaeum</taxon>
    </lineage>
</organism>
<protein>
    <submittedName>
        <fullName evidence="2">XRE family transcriptional regulator</fullName>
    </submittedName>
</protein>
<dbReference type="PROSITE" id="PS50943">
    <property type="entry name" value="HTH_CROC1"/>
    <property type="match status" value="1"/>
</dbReference>
<reference evidence="2" key="1">
    <citation type="submission" date="2016-05" db="EMBL/GenBank/DDBJ databases">
        <title>Microbial consortia oxidize butane by reversing methanogenesis.</title>
        <authorList>
            <person name="Laso-Perez R."/>
            <person name="Richter M."/>
            <person name="Wegener G."/>
            <person name="Musat F."/>
        </authorList>
    </citation>
    <scope>NUCLEOTIDE SEQUENCE [LARGE SCALE GENOMIC DNA]</scope>
    <source>
        <strain evidence="2">BOX2</strain>
    </source>
</reference>
<gene>
    <name evidence="2" type="ORF">SCAL_000197</name>
</gene>
<dbReference type="STRING" id="1838285.SCAL_000197"/>
<dbReference type="InterPro" id="IPR001387">
    <property type="entry name" value="Cro/C1-type_HTH"/>
</dbReference>
<dbReference type="InterPro" id="IPR010982">
    <property type="entry name" value="Lambda_DNA-bd_dom_sf"/>
</dbReference>
<name>A0A1F2PCW2_9EURY</name>
<dbReference type="SUPFAM" id="SSF47413">
    <property type="entry name" value="lambda repressor-like DNA-binding domains"/>
    <property type="match status" value="1"/>
</dbReference>
<evidence type="ECO:0000259" key="1">
    <source>
        <dbReference type="PROSITE" id="PS50943"/>
    </source>
</evidence>
<dbReference type="Pfam" id="PF01381">
    <property type="entry name" value="HTH_3"/>
    <property type="match status" value="1"/>
</dbReference>
<dbReference type="Proteomes" id="UP000186940">
    <property type="component" value="Unassembled WGS sequence"/>
</dbReference>